<protein>
    <submittedName>
        <fullName evidence="1">t-SNARE complex subunit</fullName>
    </submittedName>
</protein>
<comment type="caution">
    <text evidence="1">The sequence shown here is derived from an EMBL/GenBank/DDBJ whole genome shotgun (WGS) entry which is preliminary data.</text>
</comment>
<dbReference type="EMBL" id="BGKA01000042">
    <property type="protein sequence ID" value="GBH15401.1"/>
    <property type="molecule type" value="Genomic_DNA"/>
</dbReference>
<reference evidence="1 2" key="1">
    <citation type="submission" date="2018-04" db="EMBL/GenBank/DDBJ databases">
        <title>Draft genome sequence of Pseudomonas syringae pv. actinidiae biovar 3 strains isolated from kiwifruit in Kagawa prefecture.</title>
        <authorList>
            <person name="Tabuchi M."/>
            <person name="Saito M."/>
            <person name="Fujiwara S."/>
            <person name="Sasa N."/>
            <person name="Akimitsu K."/>
            <person name="Gomi K."/>
            <person name="Konishi-Sugita S."/>
            <person name="Hamano K."/>
            <person name="Kataoka I."/>
        </authorList>
    </citation>
    <scope>NUCLEOTIDE SEQUENCE [LARGE SCALE GENOMIC DNA]</scope>
    <source>
        <strain evidence="1 2">MAFF212211</strain>
    </source>
</reference>
<name>A0AAN4Q1K0_PSESF</name>
<evidence type="ECO:0000313" key="1">
    <source>
        <dbReference type="EMBL" id="GBH15401.1"/>
    </source>
</evidence>
<sequence length="141" mass="15433">MVRCRTRSIELPARSNASFRARSVHSLCSVMPPSSRLPSARVGIWVLTSRPLKSATSEEMESASGSGVKVMSAFAMGSLLCQGRKTASLRERKVRVEPQALSQKVEMRGVALQNRARTRPCCRTLVLKGVAVERTEIVHAP</sequence>
<accession>A0AAN4Q1K0</accession>
<dbReference type="AlphaFoldDB" id="A0AAN4Q1K0"/>
<proteinExistence type="predicted"/>
<gene>
    <name evidence="1" type="ORF">KPSA3_01326</name>
</gene>
<dbReference type="Proteomes" id="UP000248291">
    <property type="component" value="Unassembled WGS sequence"/>
</dbReference>
<organism evidence="1 2">
    <name type="scientific">Pseudomonas syringae pv. actinidiae</name>
    <dbReference type="NCBI Taxonomy" id="103796"/>
    <lineage>
        <taxon>Bacteria</taxon>
        <taxon>Pseudomonadati</taxon>
        <taxon>Pseudomonadota</taxon>
        <taxon>Gammaproteobacteria</taxon>
        <taxon>Pseudomonadales</taxon>
        <taxon>Pseudomonadaceae</taxon>
        <taxon>Pseudomonas</taxon>
        <taxon>Pseudomonas syringae</taxon>
    </lineage>
</organism>
<evidence type="ECO:0000313" key="2">
    <source>
        <dbReference type="Proteomes" id="UP000248291"/>
    </source>
</evidence>